<feature type="transmembrane region" description="Helical" evidence="2">
    <location>
        <begin position="78"/>
        <end position="98"/>
    </location>
</feature>
<evidence type="ECO:0000313" key="3">
    <source>
        <dbReference type="EMBL" id="CAK0887954.1"/>
    </source>
</evidence>
<name>A0ABN9WS61_9DINO</name>
<organism evidence="3 4">
    <name type="scientific">Prorocentrum cordatum</name>
    <dbReference type="NCBI Taxonomy" id="2364126"/>
    <lineage>
        <taxon>Eukaryota</taxon>
        <taxon>Sar</taxon>
        <taxon>Alveolata</taxon>
        <taxon>Dinophyceae</taxon>
        <taxon>Prorocentrales</taxon>
        <taxon>Prorocentraceae</taxon>
        <taxon>Prorocentrum</taxon>
    </lineage>
</organism>
<feature type="region of interest" description="Disordered" evidence="1">
    <location>
        <begin position="1"/>
        <end position="59"/>
    </location>
</feature>
<gene>
    <name evidence="3" type="ORF">PCOR1329_LOCUS68848</name>
</gene>
<evidence type="ECO:0000313" key="4">
    <source>
        <dbReference type="Proteomes" id="UP001189429"/>
    </source>
</evidence>
<evidence type="ECO:0000256" key="1">
    <source>
        <dbReference type="SAM" id="MobiDB-lite"/>
    </source>
</evidence>
<comment type="caution">
    <text evidence="3">The sequence shown here is derived from an EMBL/GenBank/DDBJ whole genome shotgun (WGS) entry which is preliminary data.</text>
</comment>
<protein>
    <submittedName>
        <fullName evidence="3">Uncharacterized protein</fullName>
    </submittedName>
</protein>
<feature type="compositionally biased region" description="Basic residues" evidence="1">
    <location>
        <begin position="8"/>
        <end position="21"/>
    </location>
</feature>
<accession>A0ABN9WS61</accession>
<reference evidence="3" key="1">
    <citation type="submission" date="2023-10" db="EMBL/GenBank/DDBJ databases">
        <authorList>
            <person name="Chen Y."/>
            <person name="Shah S."/>
            <person name="Dougan E. K."/>
            <person name="Thang M."/>
            <person name="Chan C."/>
        </authorList>
    </citation>
    <scope>NUCLEOTIDE SEQUENCE [LARGE SCALE GENOMIC DNA]</scope>
</reference>
<dbReference type="EMBL" id="CAUYUJ010019004">
    <property type="protein sequence ID" value="CAK0887954.1"/>
    <property type="molecule type" value="Genomic_DNA"/>
</dbReference>
<evidence type="ECO:0000256" key="2">
    <source>
        <dbReference type="SAM" id="Phobius"/>
    </source>
</evidence>
<keyword evidence="2" id="KW-0472">Membrane</keyword>
<proteinExistence type="predicted"/>
<dbReference type="Proteomes" id="UP001189429">
    <property type="component" value="Unassembled WGS sequence"/>
</dbReference>
<keyword evidence="2" id="KW-0812">Transmembrane</keyword>
<keyword evidence="4" id="KW-1185">Reference proteome</keyword>
<keyword evidence="2" id="KW-1133">Transmembrane helix</keyword>
<sequence>MCTGRNHAGTKRRLAIGRRISRTASQPARRRRGGDGQALGGGPEPPANARGGDEAATGGHMARTRNRMSLCQSASMNVSVQALFAVCMVCTCFLRLFFRSPAVEANRYVAAKQNMRCSALCGAGAAASPFVPHYDSQYEPTRSSLRRRFDDLLFLWVQEPADSDKLRVALMETLKLGLDREYISHGAIAELFVSLADDPLLCPAASYRSEKLEAWLKQTLKHRRRLTSDLQGRDISFEAIDRGNSLESGDSLQAALLRTASPVD</sequence>